<dbReference type="Proteomes" id="UP000317316">
    <property type="component" value="Unassembled WGS sequence"/>
</dbReference>
<keyword evidence="4" id="KW-1185">Reference proteome</keyword>
<evidence type="ECO:0000259" key="2">
    <source>
        <dbReference type="PROSITE" id="PS51756"/>
    </source>
</evidence>
<comment type="similarity">
    <text evidence="1">In the N-terminal section; belongs to the LXG family.</text>
</comment>
<dbReference type="AlphaFoldDB" id="A0A544TEW1"/>
<accession>A0A544TEW1</accession>
<protein>
    <recommendedName>
        <fullName evidence="2">LXG domain-containing protein</fullName>
    </recommendedName>
</protein>
<evidence type="ECO:0000256" key="1">
    <source>
        <dbReference type="ARBA" id="ARBA00034117"/>
    </source>
</evidence>
<evidence type="ECO:0000313" key="4">
    <source>
        <dbReference type="Proteomes" id="UP000317316"/>
    </source>
</evidence>
<sequence>MKVLDVDLFQDGLQRNIAMLERLRNETEVILRSVEGLVQMDEMLKGEGGNAIRSFYEECHLPFLQFFQLFSMQFKQVLHQMEAALFSLEPDTAGYIQEQFLEGELEQGLTFIGRLTNSLTDETNSVIDEVSDIIGLPHLDDSGVQEGVIHSKKKRDDTITLLYEFDAKQTTALNLIEMDIHAMDQWLSDIEGLLIGGLTDVNFQQNDWAALTSQSRLKVELDARQANLLKLSHGLTWEKLQSIYQTLLNYAKPITFGFGGTISKQSPFVGSDMIALSCPVPETNDNQQEDVNPFMKSMNSFKEMGKDFWNGLQTRADKSLDSPYDFVNYMTLGASDGIWSGAKDRADKMFDSKTNFANYATFGFSGMVKEAVLPEDSFSKEHWQNSFGLVTSIFGAGKLITSPTKPIIGIPKETEIGVSTRVGNGVNEVAEKVATNGTIEIVKRTGTTVSKNGAIKTSESIQVVLKKNGYTTDEFLKLLHPDRLLLDEEARKVNLIREQIGIPSKDTMMAKVIPQRDIYNYFYNEKYNGVRGFTAVKEHSEKLKSLESNFEGARLDYNNTAFKITNGVDGISQSIGSPDRFYGTIEYKISEPNQLSIPRWDPQPDSYPYTGRGFTGSKEIVLPEYYQEARKFVEGDMFYIRDSKVGEPVLKFIFDGDTNTWVEIN</sequence>
<dbReference type="EMBL" id="VDGH01000002">
    <property type="protein sequence ID" value="TQR15980.1"/>
    <property type="molecule type" value="Genomic_DNA"/>
</dbReference>
<name>A0A544TEW1_9BACI</name>
<comment type="caution">
    <text evidence="3">The sequence shown here is derived from an EMBL/GenBank/DDBJ whole genome shotgun (WGS) entry which is preliminary data.</text>
</comment>
<organism evidence="3 4">
    <name type="scientific">Psychrobacillus lasiicapitis</name>
    <dbReference type="NCBI Taxonomy" id="1636719"/>
    <lineage>
        <taxon>Bacteria</taxon>
        <taxon>Bacillati</taxon>
        <taxon>Bacillota</taxon>
        <taxon>Bacilli</taxon>
        <taxon>Bacillales</taxon>
        <taxon>Bacillaceae</taxon>
        <taxon>Psychrobacillus</taxon>
    </lineage>
</organism>
<dbReference type="PROSITE" id="PS51756">
    <property type="entry name" value="LXG"/>
    <property type="match status" value="1"/>
</dbReference>
<dbReference type="Pfam" id="PF04740">
    <property type="entry name" value="LXG"/>
    <property type="match status" value="1"/>
</dbReference>
<proteinExistence type="inferred from homology"/>
<dbReference type="OrthoDB" id="6636741at2"/>
<evidence type="ECO:0000313" key="3">
    <source>
        <dbReference type="EMBL" id="TQR15980.1"/>
    </source>
</evidence>
<dbReference type="InterPro" id="IPR006829">
    <property type="entry name" value="LXG_dom"/>
</dbReference>
<feature type="domain" description="LXG" evidence="2">
    <location>
        <begin position="1"/>
        <end position="229"/>
    </location>
</feature>
<dbReference type="RefSeq" id="WP_142537699.1">
    <property type="nucleotide sequence ID" value="NZ_BMIE01000001.1"/>
</dbReference>
<gene>
    <name evidence="3" type="ORF">FG382_04495</name>
</gene>
<reference evidence="3 4" key="1">
    <citation type="submission" date="2019-05" db="EMBL/GenBank/DDBJ databases">
        <title>Psychrobacillus vulpis sp. nov., a new species isolated from feces of a red fox that inhabits in The Tablas de Daimiel Natural Park, Albacete, Spain.</title>
        <authorList>
            <person name="Rodriguez M."/>
            <person name="Reina J.C."/>
            <person name="Bejar V."/>
            <person name="Llamas I."/>
        </authorList>
    </citation>
    <scope>NUCLEOTIDE SEQUENCE [LARGE SCALE GENOMIC DNA]</scope>
    <source>
        <strain evidence="3 4">NEAU-3TGS17</strain>
    </source>
</reference>